<protein>
    <submittedName>
        <fullName evidence="1">DUF1015 domain-containing protein</fullName>
    </submittedName>
</protein>
<organism evidence="1 2">
    <name type="scientific">Candidatus Ornithomonoglobus merdipullorum</name>
    <dbReference type="NCBI Taxonomy" id="2840895"/>
    <lineage>
        <taxon>Bacteria</taxon>
        <taxon>Bacillati</taxon>
        <taxon>Bacillota</taxon>
        <taxon>Clostridia</taxon>
        <taxon>Candidatus Ornithomonoglobus</taxon>
    </lineage>
</organism>
<sequence length="437" mass="50937">MANIKPLKGYRYNSEKTGDISTVIAPTQYNISDEEKAKLYEMNEYNAVRIFDGAEYENDTKDDNKYTRAAEYLHDWIEQGVLVRDKEDTIYLYEETIELHGNRYQNMTFVALLELEELGTGNIRTCEEIREMSKRDRYELLSKTNADMSMITCLYVERDKQLLNLMNTLSQREPDMDFDTFDGMHQRLWKITDKEIISQIVEGFRELPLYITDGQTRYETCIQYRNFMRANNPMHTGDESYNYTLVSLVNSNSDGVEIMPVHRKIKLPRGFSEEFFIAAVQDHFKIEKIIVDSQDDSLIETMKKQIQTKRAETKFGLYHDGDYFYRLTLIDNDYIKKELLPEMSKAYCGLDSVVLRKLIINDIFGIRDDYEDLVSTSMSANECYEDVKAGRADIMIILNPVRVEQIESVTAAGEKMPYRSISIYPKPSVGVIINIKD</sequence>
<dbReference type="PANTHER" id="PTHR36454">
    <property type="entry name" value="LMO2823 PROTEIN"/>
    <property type="match status" value="1"/>
</dbReference>
<dbReference type="InterPro" id="IPR008323">
    <property type="entry name" value="UCP033563"/>
</dbReference>
<proteinExistence type="predicted"/>
<name>A0A9D1MB65_9FIRM</name>
<comment type="caution">
    <text evidence="1">The sequence shown here is derived from an EMBL/GenBank/DDBJ whole genome shotgun (WGS) entry which is preliminary data.</text>
</comment>
<reference evidence="1" key="1">
    <citation type="submission" date="2020-10" db="EMBL/GenBank/DDBJ databases">
        <authorList>
            <person name="Gilroy R."/>
        </authorList>
    </citation>
    <scope>NUCLEOTIDE SEQUENCE</scope>
    <source>
        <strain evidence="1">USAMLcec3-3695</strain>
    </source>
</reference>
<dbReference type="PANTHER" id="PTHR36454:SF1">
    <property type="entry name" value="DUF1015 DOMAIN-CONTAINING PROTEIN"/>
    <property type="match status" value="1"/>
</dbReference>
<dbReference type="AlphaFoldDB" id="A0A9D1MB65"/>
<dbReference type="Proteomes" id="UP000824109">
    <property type="component" value="Unassembled WGS sequence"/>
</dbReference>
<accession>A0A9D1MB65</accession>
<dbReference type="Pfam" id="PF06245">
    <property type="entry name" value="DUF1015"/>
    <property type="match status" value="1"/>
</dbReference>
<evidence type="ECO:0000313" key="2">
    <source>
        <dbReference type="Proteomes" id="UP000824109"/>
    </source>
</evidence>
<dbReference type="EMBL" id="DVNB01000049">
    <property type="protein sequence ID" value="HIU57062.1"/>
    <property type="molecule type" value="Genomic_DNA"/>
</dbReference>
<evidence type="ECO:0000313" key="1">
    <source>
        <dbReference type="EMBL" id="HIU57062.1"/>
    </source>
</evidence>
<reference evidence="1" key="2">
    <citation type="journal article" date="2021" name="PeerJ">
        <title>Extensive microbial diversity within the chicken gut microbiome revealed by metagenomics and culture.</title>
        <authorList>
            <person name="Gilroy R."/>
            <person name="Ravi A."/>
            <person name="Getino M."/>
            <person name="Pursley I."/>
            <person name="Horton D.L."/>
            <person name="Alikhan N.F."/>
            <person name="Baker D."/>
            <person name="Gharbi K."/>
            <person name="Hall N."/>
            <person name="Watson M."/>
            <person name="Adriaenssens E.M."/>
            <person name="Foster-Nyarko E."/>
            <person name="Jarju S."/>
            <person name="Secka A."/>
            <person name="Antonio M."/>
            <person name="Oren A."/>
            <person name="Chaudhuri R.R."/>
            <person name="La Ragione R."/>
            <person name="Hildebrand F."/>
            <person name="Pallen M.J."/>
        </authorList>
    </citation>
    <scope>NUCLEOTIDE SEQUENCE</scope>
    <source>
        <strain evidence="1">USAMLcec3-3695</strain>
    </source>
</reference>
<gene>
    <name evidence="1" type="ORF">IAA61_04515</name>
</gene>